<dbReference type="VEuPathDB" id="FungiDB:FOIG_04893"/>
<dbReference type="VEuPathDB" id="FungiDB:FOXG_19997"/>
<protein>
    <submittedName>
        <fullName evidence="1">Uncharacterized protein</fullName>
    </submittedName>
</protein>
<reference evidence="2" key="1">
    <citation type="submission" date="2016-09" db="EMBL/GenBank/DDBJ databases">
        <authorList>
            <person name="Guldener U."/>
        </authorList>
    </citation>
    <scope>NUCLEOTIDE SEQUENCE [LARGE SCALE GENOMIC DNA]</scope>
    <source>
        <strain evidence="2">V64-1</strain>
    </source>
</reference>
<name>A0A2H3TT60_FUSOX</name>
<dbReference type="EMBL" id="FMJY01000007">
    <property type="protein sequence ID" value="SCO88000.1"/>
    <property type="molecule type" value="Genomic_DNA"/>
</dbReference>
<dbReference type="Proteomes" id="UP000219369">
    <property type="component" value="Unassembled WGS sequence"/>
</dbReference>
<organism evidence="1 2">
    <name type="scientific">Fusarium oxysporum</name>
    <name type="common">Fusarium vascular wilt</name>
    <dbReference type="NCBI Taxonomy" id="5507"/>
    <lineage>
        <taxon>Eukaryota</taxon>
        <taxon>Fungi</taxon>
        <taxon>Dikarya</taxon>
        <taxon>Ascomycota</taxon>
        <taxon>Pezizomycotina</taxon>
        <taxon>Sordariomycetes</taxon>
        <taxon>Hypocreomycetidae</taxon>
        <taxon>Hypocreales</taxon>
        <taxon>Nectriaceae</taxon>
        <taxon>Fusarium</taxon>
        <taxon>Fusarium oxysporum species complex</taxon>
    </lineage>
</organism>
<dbReference type="VEuPathDB" id="FungiDB:FOXG_19996"/>
<dbReference type="VEuPathDB" id="FungiDB:FOZG_12391"/>
<dbReference type="VEuPathDB" id="FungiDB:FOMG_07929"/>
<sequence>MCVAITRVFYCMRCNNEIYEEIECQECELYLQFKRCGKTDVNLSFKCEAALCILCTSFPPDSQVPFLTQPPQGNFSIPFTMCRMINSTEVCSSCGKTVDTSLKRDKCQHYGTTECKQENVYVRKTVSASNCSKCSKDGKKGEKK</sequence>
<accession>A0A2H3TT60</accession>
<dbReference type="OrthoDB" id="5074683at2759"/>
<dbReference type="VEuPathDB" id="FungiDB:FOMG_07928"/>
<evidence type="ECO:0000313" key="1">
    <source>
        <dbReference type="EMBL" id="SCO88000.1"/>
    </source>
</evidence>
<dbReference type="AlphaFoldDB" id="A0A2H3TT60"/>
<evidence type="ECO:0000313" key="2">
    <source>
        <dbReference type="Proteomes" id="UP000219369"/>
    </source>
</evidence>
<dbReference type="VEuPathDB" id="FungiDB:FOZG_12390"/>
<gene>
    <name evidence="1" type="ORF">FRV6_12127</name>
</gene>
<proteinExistence type="predicted"/>